<evidence type="ECO:0000259" key="3">
    <source>
        <dbReference type="Pfam" id="PF26514"/>
    </source>
</evidence>
<feature type="transmembrane region" description="Helical" evidence="1">
    <location>
        <begin position="264"/>
        <end position="286"/>
    </location>
</feature>
<dbReference type="OrthoDB" id="9946362at2"/>
<feature type="transmembrane region" description="Helical" evidence="1">
    <location>
        <begin position="292"/>
        <end position="313"/>
    </location>
</feature>
<feature type="transmembrane region" description="Helical" evidence="1">
    <location>
        <begin position="219"/>
        <end position="244"/>
    </location>
</feature>
<dbReference type="RefSeq" id="WP_119061288.1">
    <property type="nucleotide sequence ID" value="NZ_QXDF01000001.1"/>
</dbReference>
<feature type="chain" id="PRO_5017394987" description="DUF8173 domain-containing protein" evidence="2">
    <location>
        <begin position="22"/>
        <end position="383"/>
    </location>
</feature>
<keyword evidence="5" id="KW-1185">Reference proteome</keyword>
<feature type="signal peptide" evidence="2">
    <location>
        <begin position="1"/>
        <end position="21"/>
    </location>
</feature>
<keyword evidence="1" id="KW-0812">Transmembrane</keyword>
<comment type="caution">
    <text evidence="4">The sequence shown here is derived from an EMBL/GenBank/DDBJ whole genome shotgun (WGS) entry which is preliminary data.</text>
</comment>
<evidence type="ECO:0000256" key="1">
    <source>
        <dbReference type="SAM" id="Phobius"/>
    </source>
</evidence>
<keyword evidence="1" id="KW-0472">Membrane</keyword>
<dbReference type="AlphaFoldDB" id="A0A397Q5Y5"/>
<dbReference type="Pfam" id="PF26514">
    <property type="entry name" value="DUF8173"/>
    <property type="match status" value="1"/>
</dbReference>
<sequence>MLRALAVLLLAVAMLAPSARAEDVWRAGAAVTVNAKGEPDVWAAGASVRVRGQAARDIWAAGAIVDIDAQAGTDIWAAGSRVNIAGRVGEALNVTGAEVDITARVGGESRVAGARVTFAPDALLDGKVRAAGALVDFRGRGGGGVSLSGAEVTFNGQTTGDVIIRGQKVRVGEEAEIGGDLEIYSDERPEIARQAQIGGRLVTLGLEDADWPEGGGFPALLAALIAPVIVAISAFILGLLAIWLGRGAVEQAIDTFMERPGGSLLRGIVTLLAVFIGAAVLVALFVGFPLGLAILFSAPVLIITGLAGAGLGLGEWVANRAGEPLSAGGRIGLMALGILVLTLVGLIPIAGAILVFLAILMGLGAVVITVLARLRPETPPTGY</sequence>
<gene>
    <name evidence="4" type="ORF">BXY53_1608</name>
</gene>
<name>A0A397Q5Y5_9HYPH</name>
<protein>
    <recommendedName>
        <fullName evidence="3">DUF8173 domain-containing protein</fullName>
    </recommendedName>
</protein>
<organism evidence="4 5">
    <name type="scientific">Dichotomicrobium thermohalophilum</name>
    <dbReference type="NCBI Taxonomy" id="933063"/>
    <lineage>
        <taxon>Bacteria</taxon>
        <taxon>Pseudomonadati</taxon>
        <taxon>Pseudomonadota</taxon>
        <taxon>Alphaproteobacteria</taxon>
        <taxon>Hyphomicrobiales</taxon>
        <taxon>Hyphomicrobiaceae</taxon>
        <taxon>Dichotomicrobium</taxon>
    </lineage>
</organism>
<dbReference type="Proteomes" id="UP000266273">
    <property type="component" value="Unassembled WGS sequence"/>
</dbReference>
<reference evidence="4 5" key="1">
    <citation type="submission" date="2018-08" db="EMBL/GenBank/DDBJ databases">
        <title>Genomic Encyclopedia of Archaeal and Bacterial Type Strains, Phase II (KMG-II): from individual species to whole genera.</title>
        <authorList>
            <person name="Goeker M."/>
        </authorList>
    </citation>
    <scope>NUCLEOTIDE SEQUENCE [LARGE SCALE GENOMIC DNA]</scope>
    <source>
        <strain evidence="4 5">DSM 5002</strain>
    </source>
</reference>
<evidence type="ECO:0000313" key="4">
    <source>
        <dbReference type="EMBL" id="RIA56502.1"/>
    </source>
</evidence>
<dbReference type="EMBL" id="QXDF01000001">
    <property type="protein sequence ID" value="RIA56502.1"/>
    <property type="molecule type" value="Genomic_DNA"/>
</dbReference>
<feature type="domain" description="DUF8173" evidence="3">
    <location>
        <begin position="223"/>
        <end position="367"/>
    </location>
</feature>
<keyword evidence="1" id="KW-1133">Transmembrane helix</keyword>
<dbReference type="InterPro" id="IPR058486">
    <property type="entry name" value="DUF8173"/>
</dbReference>
<proteinExistence type="predicted"/>
<evidence type="ECO:0000313" key="5">
    <source>
        <dbReference type="Proteomes" id="UP000266273"/>
    </source>
</evidence>
<evidence type="ECO:0000256" key="2">
    <source>
        <dbReference type="SAM" id="SignalP"/>
    </source>
</evidence>
<accession>A0A397Q5Y5</accession>
<feature type="transmembrane region" description="Helical" evidence="1">
    <location>
        <begin position="325"/>
        <end position="347"/>
    </location>
</feature>
<feature type="transmembrane region" description="Helical" evidence="1">
    <location>
        <begin position="353"/>
        <end position="374"/>
    </location>
</feature>
<keyword evidence="2" id="KW-0732">Signal</keyword>